<dbReference type="GO" id="GO:0009986">
    <property type="term" value="C:cell surface"/>
    <property type="evidence" value="ECO:0007669"/>
    <property type="project" value="UniProtKB-SubCell"/>
</dbReference>
<dbReference type="EMBL" id="QNSF01000011">
    <property type="protein sequence ID" value="RBP89414.1"/>
    <property type="molecule type" value="Genomic_DNA"/>
</dbReference>
<comment type="caution">
    <text evidence="4">The sequence shown here is derived from an EMBL/GenBank/DDBJ whole genome shotgun (WGS) entry which is preliminary data.</text>
</comment>
<dbReference type="RefSeq" id="WP_243856040.1">
    <property type="nucleotide sequence ID" value="NZ_QNSF01000011.1"/>
</dbReference>
<dbReference type="STRING" id="1399.VL14_02505"/>
<reference evidence="4 5" key="1">
    <citation type="submission" date="2018-06" db="EMBL/GenBank/DDBJ databases">
        <title>Freshwater and sediment microbial communities from various areas in North America, analyzing microbe dynamics in response to fracking.</title>
        <authorList>
            <person name="Lamendella R."/>
        </authorList>
    </citation>
    <scope>NUCLEOTIDE SEQUENCE [LARGE SCALE GENOMIC DNA]</scope>
    <source>
        <strain evidence="4 5">14_TX</strain>
    </source>
</reference>
<protein>
    <submittedName>
        <fullName evidence="4">Competence protein ComGF</fullName>
    </submittedName>
</protein>
<keyword evidence="3" id="KW-0812">Transmembrane</keyword>
<dbReference type="GO" id="GO:0030420">
    <property type="term" value="P:establishment of competence for transformation"/>
    <property type="evidence" value="ECO:0007669"/>
    <property type="project" value="UniProtKB-KW"/>
</dbReference>
<dbReference type="Proteomes" id="UP000252731">
    <property type="component" value="Unassembled WGS sequence"/>
</dbReference>
<dbReference type="NCBIfam" id="NF041002">
    <property type="entry name" value="pilin_ComGF"/>
    <property type="match status" value="1"/>
</dbReference>
<comment type="subcellular location">
    <subcellularLocation>
        <location evidence="1">Cell surface</location>
    </subcellularLocation>
</comment>
<accession>A0A366JND5</accession>
<sequence length="159" mass="18647">MKTYGIDRKKSVKYSNNKGFTMLEMLFAFAIFLMISSFLPVSIHFLFQDWKMEARTQRLEWYVFINQLKKEIRLADAAEISPVSIVLTIDGKNVIYEKYGSNLRRRVDMKGHEIVLQKLDRITFSSIKSGVEINVSDSFDQEHSARLYYLMNMEDIDVP</sequence>
<dbReference type="InterPro" id="IPR012902">
    <property type="entry name" value="N_methyl_site"/>
</dbReference>
<dbReference type="Pfam" id="PF15980">
    <property type="entry name" value="ComGF"/>
    <property type="match status" value="1"/>
</dbReference>
<keyword evidence="3" id="KW-1133">Transmembrane helix</keyword>
<dbReference type="AlphaFoldDB" id="A0A366JND5"/>
<dbReference type="InterPro" id="IPR016977">
    <property type="entry name" value="ComGF"/>
</dbReference>
<keyword evidence="3" id="KW-0472">Membrane</keyword>
<keyword evidence="5" id="KW-1185">Reference proteome</keyword>
<evidence type="ECO:0000313" key="4">
    <source>
        <dbReference type="EMBL" id="RBP89414.1"/>
    </source>
</evidence>
<evidence type="ECO:0000256" key="3">
    <source>
        <dbReference type="SAM" id="Phobius"/>
    </source>
</evidence>
<dbReference type="NCBIfam" id="TIGR02532">
    <property type="entry name" value="IV_pilin_GFxxxE"/>
    <property type="match status" value="1"/>
</dbReference>
<evidence type="ECO:0000313" key="5">
    <source>
        <dbReference type="Proteomes" id="UP000252731"/>
    </source>
</evidence>
<proteinExistence type="predicted"/>
<dbReference type="Pfam" id="PF07963">
    <property type="entry name" value="N_methyl"/>
    <property type="match status" value="1"/>
</dbReference>
<organism evidence="4 5">
    <name type="scientific">Cytobacillus firmus</name>
    <name type="common">Bacillus firmus</name>
    <dbReference type="NCBI Taxonomy" id="1399"/>
    <lineage>
        <taxon>Bacteria</taxon>
        <taxon>Bacillati</taxon>
        <taxon>Bacillota</taxon>
        <taxon>Bacilli</taxon>
        <taxon>Bacillales</taxon>
        <taxon>Bacillaceae</taxon>
        <taxon>Cytobacillus</taxon>
    </lineage>
</organism>
<keyword evidence="2" id="KW-0178">Competence</keyword>
<evidence type="ECO:0000256" key="1">
    <source>
        <dbReference type="ARBA" id="ARBA00004241"/>
    </source>
</evidence>
<gene>
    <name evidence="4" type="ORF">DFO70_11161</name>
</gene>
<evidence type="ECO:0000256" key="2">
    <source>
        <dbReference type="ARBA" id="ARBA00023287"/>
    </source>
</evidence>
<feature type="transmembrane region" description="Helical" evidence="3">
    <location>
        <begin position="25"/>
        <end position="47"/>
    </location>
</feature>
<name>A0A366JND5_CYTFI</name>